<keyword evidence="2" id="KW-1185">Reference proteome</keyword>
<evidence type="ECO:0000313" key="1">
    <source>
        <dbReference type="EMBL" id="MBB5985645.1"/>
    </source>
</evidence>
<name>A0ABR6NEE1_9SPHN</name>
<organism evidence="1 2">
    <name type="scientific">Sphingobium lignivorans</name>
    <dbReference type="NCBI Taxonomy" id="2735886"/>
    <lineage>
        <taxon>Bacteria</taxon>
        <taxon>Pseudomonadati</taxon>
        <taxon>Pseudomonadota</taxon>
        <taxon>Alphaproteobacteria</taxon>
        <taxon>Sphingomonadales</taxon>
        <taxon>Sphingomonadaceae</taxon>
        <taxon>Sphingobium</taxon>
    </lineage>
</organism>
<sequence>MHYKRSRSSGNVLFIILLAVALFAALSYTVTSSTRGGGKSSSKEKGLSDIAVIQQYAASINSAISRLMISNGCDESKLNFYSDKFVYSSDYMNNSSPTDKSCNIFDSAGGNIIWQKPPVSSQVLGGVEYAFSANNNFNNIGLPACDRTELVMYIIIIEEMCISVNEKIGIFNTGGNPPQTATTNVPIIPNSNYRAFKGVFSCGSLLGAGTSAPEISGRMHGCFYHSAYNKYYYYEILMPR</sequence>
<dbReference type="RefSeq" id="WP_184215023.1">
    <property type="nucleotide sequence ID" value="NZ_JACHKA010000001.1"/>
</dbReference>
<dbReference type="Proteomes" id="UP001138540">
    <property type="component" value="Unassembled WGS sequence"/>
</dbReference>
<gene>
    <name evidence="1" type="ORF">HNP60_001619</name>
</gene>
<dbReference type="EMBL" id="JACHKA010000001">
    <property type="protein sequence ID" value="MBB5985645.1"/>
    <property type="molecule type" value="Genomic_DNA"/>
</dbReference>
<protein>
    <submittedName>
        <fullName evidence="1">Uncharacterized protein</fullName>
    </submittedName>
</protein>
<accession>A0ABR6NEE1</accession>
<evidence type="ECO:0000313" key="2">
    <source>
        <dbReference type="Proteomes" id="UP001138540"/>
    </source>
</evidence>
<proteinExistence type="predicted"/>
<comment type="caution">
    <text evidence="1">The sequence shown here is derived from an EMBL/GenBank/DDBJ whole genome shotgun (WGS) entry which is preliminary data.</text>
</comment>
<reference evidence="1 2" key="1">
    <citation type="submission" date="2020-08" db="EMBL/GenBank/DDBJ databases">
        <title>Exploring microbial biodiversity for novel pathways involved in the catabolism of aromatic compounds derived from lignin.</title>
        <authorList>
            <person name="Elkins J."/>
        </authorList>
    </citation>
    <scope>NUCLEOTIDE SEQUENCE [LARGE SCALE GENOMIC DNA]</scope>
    <source>
        <strain evidence="1 2">B1D3A</strain>
    </source>
</reference>